<proteinExistence type="predicted"/>
<accession>A0A225UIJ5</accession>
<dbReference type="Gene3D" id="3.10.10.10">
    <property type="entry name" value="HIV Type 1 Reverse Transcriptase, subunit A, domain 1"/>
    <property type="match status" value="1"/>
</dbReference>
<evidence type="ECO:0000313" key="1">
    <source>
        <dbReference type="EMBL" id="OWY92835.1"/>
    </source>
</evidence>
<dbReference type="InterPro" id="IPR001969">
    <property type="entry name" value="Aspartic_peptidase_AS"/>
</dbReference>
<dbReference type="PROSITE" id="PS00141">
    <property type="entry name" value="ASP_PROTEASE"/>
    <property type="match status" value="1"/>
</dbReference>
<dbReference type="SUPFAM" id="SSF56672">
    <property type="entry name" value="DNA/RNA polymerases"/>
    <property type="match status" value="1"/>
</dbReference>
<dbReference type="EMBL" id="NBNE01017224">
    <property type="protein sequence ID" value="OWY92835.1"/>
    <property type="molecule type" value="Genomic_DNA"/>
</dbReference>
<organism evidence="1 2">
    <name type="scientific">Phytophthora megakarya</name>
    <dbReference type="NCBI Taxonomy" id="4795"/>
    <lineage>
        <taxon>Eukaryota</taxon>
        <taxon>Sar</taxon>
        <taxon>Stramenopiles</taxon>
        <taxon>Oomycota</taxon>
        <taxon>Peronosporomycetes</taxon>
        <taxon>Peronosporales</taxon>
        <taxon>Peronosporaceae</taxon>
        <taxon>Phytophthora</taxon>
    </lineage>
</organism>
<dbReference type="GO" id="GO:0006508">
    <property type="term" value="P:proteolysis"/>
    <property type="evidence" value="ECO:0007669"/>
    <property type="project" value="InterPro"/>
</dbReference>
<dbReference type="CDD" id="cd00303">
    <property type="entry name" value="retropepsin_like"/>
    <property type="match status" value="1"/>
</dbReference>
<dbReference type="InterPro" id="IPR043502">
    <property type="entry name" value="DNA/RNA_pol_sf"/>
</dbReference>
<gene>
    <name evidence="1" type="ORF">PHMEG_00037996</name>
</gene>
<dbReference type="InterPro" id="IPR021109">
    <property type="entry name" value="Peptidase_aspartic_dom_sf"/>
</dbReference>
<dbReference type="Gene3D" id="2.40.70.10">
    <property type="entry name" value="Acid Proteases"/>
    <property type="match status" value="1"/>
</dbReference>
<protein>
    <submittedName>
        <fullName evidence="1">Polyprotein</fullName>
    </submittedName>
</protein>
<comment type="caution">
    <text evidence="1">The sequence shown here is derived from an EMBL/GenBank/DDBJ whole genome shotgun (WGS) entry which is preliminary data.</text>
</comment>
<keyword evidence="2" id="KW-1185">Reference proteome</keyword>
<reference evidence="2" key="1">
    <citation type="submission" date="2017-03" db="EMBL/GenBank/DDBJ databases">
        <title>Phytopthora megakarya and P. palmivora, two closely related causual agents of cacao black pod achieved similar genome size and gene model numbers by different mechanisms.</title>
        <authorList>
            <person name="Ali S."/>
            <person name="Shao J."/>
            <person name="Larry D.J."/>
            <person name="Kronmiller B."/>
            <person name="Shen D."/>
            <person name="Strem M.D."/>
            <person name="Melnick R.L."/>
            <person name="Guiltinan M.J."/>
            <person name="Tyler B.M."/>
            <person name="Meinhardt L.W."/>
            <person name="Bailey B.A."/>
        </authorList>
    </citation>
    <scope>NUCLEOTIDE SEQUENCE [LARGE SCALE GENOMIC DNA]</scope>
    <source>
        <strain evidence="2">zdho120</strain>
    </source>
</reference>
<feature type="non-terminal residue" evidence="1">
    <location>
        <position position="1"/>
    </location>
</feature>
<dbReference type="OrthoDB" id="407598at2759"/>
<evidence type="ECO:0000313" key="2">
    <source>
        <dbReference type="Proteomes" id="UP000198211"/>
    </source>
</evidence>
<dbReference type="Proteomes" id="UP000198211">
    <property type="component" value="Unassembled WGS sequence"/>
</dbReference>
<dbReference type="InterPro" id="IPR032567">
    <property type="entry name" value="RTL1-rel"/>
</dbReference>
<name>A0A225UIJ5_9STRA</name>
<dbReference type="PANTHER" id="PTHR15503">
    <property type="entry name" value="LDOC1 RELATED"/>
    <property type="match status" value="1"/>
</dbReference>
<dbReference type="AlphaFoldDB" id="A0A225UIJ5"/>
<dbReference type="PANTHER" id="PTHR15503:SF22">
    <property type="entry name" value="TRANSPOSON TY3-I GAG POLYPROTEIN"/>
    <property type="match status" value="1"/>
</dbReference>
<sequence length="409" mass="45642">AKLVVYPLAFPTLDATQSDLRLAFEPPQDESRVRAQFFALKQGKMSMRDYVQKTRHLASYIVTKPIDMVSPLNLIHWRAAQSWEALKESGNPVYDTVHEYADVIPDKISAKLPADRDVRHEIDLAPGTEYCVTRQWPLPRDQVKAINEFFESRRKAGHVRESISPHSSPTLCVKKTTGGWRITPIPRKDLVLDSISGSVIYSATRLIILSLHVAGARRPLRALLDSGTSNNFFRASCLSILPDSVHVRSGPGEVVVKLADGKPHRVSRRELSLPYTFDGFRSVDDFLVIEMNYAFDCILGIPWLARYQPEGDWLARSVKRRSGFDVSEVFTHLLVAPRDWPHVTVVDKTSTTQAMHSVSDGPLCTSCSVLLDDVGGPTPARVGQQRTPSRSENETVVALEAQEEVHVAA</sequence>
<dbReference type="GO" id="GO:0004190">
    <property type="term" value="F:aspartic-type endopeptidase activity"/>
    <property type="evidence" value="ECO:0007669"/>
    <property type="project" value="InterPro"/>
</dbReference>